<dbReference type="RefSeq" id="WP_238279052.1">
    <property type="nucleotide sequence ID" value="NZ_BPQL01000048.1"/>
</dbReference>
<accession>A0ABV2LBS6</accession>
<reference evidence="2 3" key="1">
    <citation type="submission" date="2024-06" db="EMBL/GenBank/DDBJ databases">
        <title>Genomic Encyclopedia of Type Strains, Phase IV (KMG-IV): sequencing the most valuable type-strain genomes for metagenomic binning, comparative biology and taxonomic classification.</title>
        <authorList>
            <person name="Goeker M."/>
        </authorList>
    </citation>
    <scope>NUCLEOTIDE SEQUENCE [LARGE SCALE GENOMIC DNA]</scope>
    <source>
        <strain evidence="2 3">DSM 21331</strain>
    </source>
</reference>
<keyword evidence="3" id="KW-1185">Reference proteome</keyword>
<sequence>MSVVPGLKTALDLTIRGQFSELLPRITRHLRQGFYREHLSFGLRRDIFIPFLTPRAKLSISVREIKDSDIPLLFPAAELTSDGREPDEVRWRKQVIATKLPSCFVAVDEGTGQPCYMQWLTGAAYNSQIQTLGSFPLLQSDEALLENAYTPSQYRGLGIMSAAMALIAERARDLGARYVITFVDQHNIASLKGCQRSGFSAHLIRRQREYVFGLFRTLQFEALPNGFLMPHEKSTGVQPLDNRT</sequence>
<dbReference type="SUPFAM" id="SSF55729">
    <property type="entry name" value="Acyl-CoA N-acyltransferases (Nat)"/>
    <property type="match status" value="1"/>
</dbReference>
<evidence type="ECO:0000313" key="3">
    <source>
        <dbReference type="Proteomes" id="UP001549145"/>
    </source>
</evidence>
<organism evidence="2 3">
    <name type="scientific">Methylobacterium goesingense</name>
    <dbReference type="NCBI Taxonomy" id="243690"/>
    <lineage>
        <taxon>Bacteria</taxon>
        <taxon>Pseudomonadati</taxon>
        <taxon>Pseudomonadota</taxon>
        <taxon>Alphaproteobacteria</taxon>
        <taxon>Hyphomicrobiales</taxon>
        <taxon>Methylobacteriaceae</taxon>
        <taxon>Methylobacterium</taxon>
    </lineage>
</organism>
<comment type="caution">
    <text evidence="2">The sequence shown here is derived from an EMBL/GenBank/DDBJ whole genome shotgun (WGS) entry which is preliminary data.</text>
</comment>
<dbReference type="Pfam" id="PF00583">
    <property type="entry name" value="Acetyltransf_1"/>
    <property type="match status" value="1"/>
</dbReference>
<gene>
    <name evidence="2" type="ORF">ABID43_004872</name>
</gene>
<dbReference type="Gene3D" id="3.40.630.30">
    <property type="match status" value="1"/>
</dbReference>
<dbReference type="EMBL" id="JBEPMM010000026">
    <property type="protein sequence ID" value="MET3695304.1"/>
    <property type="molecule type" value="Genomic_DNA"/>
</dbReference>
<proteinExistence type="predicted"/>
<name>A0ABV2LBS6_9HYPH</name>
<dbReference type="Proteomes" id="UP001549145">
    <property type="component" value="Unassembled WGS sequence"/>
</dbReference>
<evidence type="ECO:0000259" key="1">
    <source>
        <dbReference type="PROSITE" id="PS51186"/>
    </source>
</evidence>
<dbReference type="InterPro" id="IPR016181">
    <property type="entry name" value="Acyl_CoA_acyltransferase"/>
</dbReference>
<dbReference type="PROSITE" id="PS51186">
    <property type="entry name" value="GNAT"/>
    <property type="match status" value="1"/>
</dbReference>
<dbReference type="InterPro" id="IPR000182">
    <property type="entry name" value="GNAT_dom"/>
</dbReference>
<protein>
    <submittedName>
        <fullName evidence="2">RimJ/RimL family protein N-acetyltransferase</fullName>
    </submittedName>
</protein>
<feature type="domain" description="N-acetyltransferase" evidence="1">
    <location>
        <begin position="60"/>
        <end position="230"/>
    </location>
</feature>
<evidence type="ECO:0000313" key="2">
    <source>
        <dbReference type="EMBL" id="MET3695304.1"/>
    </source>
</evidence>